<dbReference type="GO" id="GO:0046872">
    <property type="term" value="F:metal ion binding"/>
    <property type="evidence" value="ECO:0007669"/>
    <property type="project" value="UniProtKB-KW"/>
</dbReference>
<keyword evidence="3" id="KW-0479">Metal-binding</keyword>
<dbReference type="EMBL" id="BLSA01000117">
    <property type="protein sequence ID" value="GFP32641.1"/>
    <property type="molecule type" value="Genomic_DNA"/>
</dbReference>
<dbReference type="PANTHER" id="PTHR43616:SF5">
    <property type="entry name" value="GLYCEROL DEHYDROGENASE 1"/>
    <property type="match status" value="1"/>
</dbReference>
<dbReference type="InterPro" id="IPR032837">
    <property type="entry name" value="G1PDH"/>
</dbReference>
<dbReference type="Gene3D" id="1.20.1090.10">
    <property type="entry name" value="Dehydroquinate synthase-like - alpha domain"/>
    <property type="match status" value="1"/>
</dbReference>
<keyword evidence="5" id="KW-0560">Oxidoreductase</keyword>
<accession>A0A6V8PNY2</accession>
<dbReference type="SUPFAM" id="SSF56796">
    <property type="entry name" value="Dehydroquinate synthase-like"/>
    <property type="match status" value="1"/>
</dbReference>
<name>A0A6V8PNY2_9ACTN</name>
<evidence type="ECO:0008006" key="12">
    <source>
        <dbReference type="Google" id="ProtNLM"/>
    </source>
</evidence>
<protein>
    <recommendedName>
        <fullName evidence="12">3-dehydroquinate synthase</fullName>
    </recommendedName>
</protein>
<dbReference type="AlphaFoldDB" id="A0A6V8PNY2"/>
<keyword evidence="7" id="KW-0443">Lipid metabolism</keyword>
<reference evidence="10 11" key="1">
    <citation type="journal article" date="2020" name="Front. Microbiol.">
        <title>Single-cell genomics of novel Actinobacteria with the Wood-Ljungdahl pathway discovered in a serpentinizing system.</title>
        <authorList>
            <person name="Merino N."/>
            <person name="Kawai M."/>
            <person name="Boyd E.S."/>
            <person name="Colman D.R."/>
            <person name="McGlynn S.E."/>
            <person name="Nealson K.H."/>
            <person name="Kurokawa K."/>
            <person name="Hongoh Y."/>
        </authorList>
    </citation>
    <scope>NUCLEOTIDE SEQUENCE [LARGE SCALE GENOMIC DNA]</scope>
    <source>
        <strain evidence="10 11">S42</strain>
    </source>
</reference>
<sequence length="336" mass="37924">MGGPYFNTVYGRGLVEELARIATPPYLVVTMEDLWPLVKDQLSHNLGCLYLSTTLEYKDLLEAEKSIPPVKSVVGIGGGIALDVAKFFTWLRNLPLFQLPTSTSVNAAFAHKSAIRKGGVVQYVGWAVPEAVYVDFDLIQSAPIYINRAGVGDIFCIHTAHYDWKLATERGKEKKWPWDEGLAEEAQGFLQEVRKNTKEVSKMSETGIRLVMKTHRWSGATYHNSGWNPRFIEGSEHFFFYNLEYLTKKKFLHGEPVCLGIILVSTLQDNDPDGITKSIREVGVRVRPEEIAVTKNEVIEAFVTARDFAERENLFYSVLNEKKVDSAFVESVLQKI</sequence>
<gene>
    <name evidence="10" type="ORF">HKBW3S42_00947</name>
</gene>
<dbReference type="PANTHER" id="PTHR43616">
    <property type="entry name" value="GLYCEROL DEHYDROGENASE"/>
    <property type="match status" value="1"/>
</dbReference>
<keyword evidence="9" id="KW-1208">Phospholipid metabolism</keyword>
<evidence type="ECO:0000313" key="10">
    <source>
        <dbReference type="EMBL" id="GFP32641.1"/>
    </source>
</evidence>
<dbReference type="GO" id="GO:0008654">
    <property type="term" value="P:phospholipid biosynthetic process"/>
    <property type="evidence" value="ECO:0007669"/>
    <property type="project" value="UniProtKB-KW"/>
</dbReference>
<evidence type="ECO:0000256" key="2">
    <source>
        <dbReference type="ARBA" id="ARBA00022516"/>
    </source>
</evidence>
<evidence type="ECO:0000256" key="6">
    <source>
        <dbReference type="ARBA" id="ARBA00023027"/>
    </source>
</evidence>
<organism evidence="10 11">
    <name type="scientific">Candidatus Hakubella thermalkaliphila</name>
    <dbReference type="NCBI Taxonomy" id="2754717"/>
    <lineage>
        <taxon>Bacteria</taxon>
        <taxon>Bacillati</taxon>
        <taxon>Actinomycetota</taxon>
        <taxon>Actinomycetota incertae sedis</taxon>
        <taxon>Candidatus Hakubellales</taxon>
        <taxon>Candidatus Hakubellaceae</taxon>
        <taxon>Candidatus Hakubella</taxon>
    </lineage>
</organism>
<dbReference type="Proteomes" id="UP000568877">
    <property type="component" value="Unassembled WGS sequence"/>
</dbReference>
<evidence type="ECO:0000256" key="3">
    <source>
        <dbReference type="ARBA" id="ARBA00022723"/>
    </source>
</evidence>
<evidence type="ECO:0000256" key="7">
    <source>
        <dbReference type="ARBA" id="ARBA00023098"/>
    </source>
</evidence>
<keyword evidence="2" id="KW-0444">Lipid biosynthesis</keyword>
<evidence type="ECO:0000256" key="4">
    <source>
        <dbReference type="ARBA" id="ARBA00022857"/>
    </source>
</evidence>
<keyword evidence="4" id="KW-0521">NADP</keyword>
<dbReference type="Pfam" id="PF13685">
    <property type="entry name" value="Fe-ADH_2"/>
    <property type="match status" value="1"/>
</dbReference>
<evidence type="ECO:0000256" key="1">
    <source>
        <dbReference type="ARBA" id="ARBA00022490"/>
    </source>
</evidence>
<keyword evidence="6" id="KW-0520">NAD</keyword>
<dbReference type="Gene3D" id="3.40.50.1970">
    <property type="match status" value="1"/>
</dbReference>
<keyword evidence="1" id="KW-0963">Cytoplasm</keyword>
<evidence type="ECO:0000256" key="5">
    <source>
        <dbReference type="ARBA" id="ARBA00023002"/>
    </source>
</evidence>
<dbReference type="InterPro" id="IPR016205">
    <property type="entry name" value="Glycerol_DH"/>
</dbReference>
<evidence type="ECO:0000256" key="8">
    <source>
        <dbReference type="ARBA" id="ARBA00023209"/>
    </source>
</evidence>
<evidence type="ECO:0000313" key="11">
    <source>
        <dbReference type="Proteomes" id="UP000568877"/>
    </source>
</evidence>
<evidence type="ECO:0000256" key="9">
    <source>
        <dbReference type="ARBA" id="ARBA00023264"/>
    </source>
</evidence>
<dbReference type="GO" id="GO:0016614">
    <property type="term" value="F:oxidoreductase activity, acting on CH-OH group of donors"/>
    <property type="evidence" value="ECO:0007669"/>
    <property type="project" value="InterPro"/>
</dbReference>
<comment type="caution">
    <text evidence="10">The sequence shown here is derived from an EMBL/GenBank/DDBJ whole genome shotgun (WGS) entry which is preliminary data.</text>
</comment>
<keyword evidence="8" id="KW-0594">Phospholipid biosynthesis</keyword>
<proteinExistence type="predicted"/>